<dbReference type="InterPro" id="IPR019196">
    <property type="entry name" value="ABC_transp_unknown"/>
</dbReference>
<feature type="transmembrane region" description="Helical" evidence="1">
    <location>
        <begin position="226"/>
        <end position="244"/>
    </location>
</feature>
<feature type="transmembrane region" description="Helical" evidence="1">
    <location>
        <begin position="115"/>
        <end position="137"/>
    </location>
</feature>
<feature type="transmembrane region" description="Helical" evidence="1">
    <location>
        <begin position="256"/>
        <end position="273"/>
    </location>
</feature>
<name>A0A413INN2_9BACT</name>
<proteinExistence type="predicted"/>
<evidence type="ECO:0000313" key="4">
    <source>
        <dbReference type="Proteomes" id="UP000286063"/>
    </source>
</evidence>
<dbReference type="GO" id="GO:0005886">
    <property type="term" value="C:plasma membrane"/>
    <property type="evidence" value="ECO:0007669"/>
    <property type="project" value="UniProtKB-SubCell"/>
</dbReference>
<dbReference type="EMBL" id="QSCR01000012">
    <property type="protein sequence ID" value="RGY18244.1"/>
    <property type="molecule type" value="Genomic_DNA"/>
</dbReference>
<reference evidence="3 4" key="1">
    <citation type="submission" date="2018-08" db="EMBL/GenBank/DDBJ databases">
        <title>A genome reference for cultivated species of the human gut microbiota.</title>
        <authorList>
            <person name="Zou Y."/>
            <person name="Xue W."/>
            <person name="Luo G."/>
        </authorList>
    </citation>
    <scope>NUCLEOTIDE SEQUENCE [LARGE SCALE GENOMIC DNA]</scope>
    <source>
        <strain evidence="3 4">OF02-7</strain>
    </source>
</reference>
<protein>
    <submittedName>
        <fullName evidence="3">ABC transporter</fullName>
    </submittedName>
</protein>
<feature type="transmembrane region" description="Helical" evidence="1">
    <location>
        <begin position="733"/>
        <end position="754"/>
    </location>
</feature>
<organism evidence="3 4">
    <name type="scientific">Butyricimonas virosa</name>
    <dbReference type="NCBI Taxonomy" id="544645"/>
    <lineage>
        <taxon>Bacteria</taxon>
        <taxon>Pseudomonadati</taxon>
        <taxon>Bacteroidota</taxon>
        <taxon>Bacteroidia</taxon>
        <taxon>Bacteroidales</taxon>
        <taxon>Odoribacteraceae</taxon>
        <taxon>Butyricimonas</taxon>
    </lineage>
</organism>
<sequence>MIFQIAKNELRNMFCSPIAWLVLFIFAVQTGIEFTGSMAMEVRDSVMGVGLYRVTANCYSGIRGLFSSLQGSLFLYVPLLTMGLMSRERSSGSIKLLYSSPVSNSSIILGKYISLLIYNLILICILLIYVFLGLCIIENVDFWLPFSGLVGLYLIVCTYAAIGLYMSSITSYQVVAALGTLAVLAILNYLPSLGGNIEVVQEITYWFSISGKANQMIDGLICSEDLFYFFIVIGLFLSLSILKLHSERKVISKSRCIGTYVGILTLVLLLEYVCTRPVCMWYCDVTQDKSRTLSKGSQEVMEALDGGLTITTYVNLLDNHRWQGLPANRVYDVRGFRQFTRFKPEIQMRYVYYYDQTDNPILDKLYPNLSMEERARELARVEDLDFDKFLSPEEIREKIDLTSEGNRFVRLLERENGRKTFLRIYNDGQANPGEREIAAALKRLTIVPPKVGFLTGHDERSIWQVGEWDYSAFAANIGFRYSLINIGFDVEEVDLRDTIPGDIHVLVIADLKKPLTDNEQEYLQRYVDKGGNLFILATATRQELLNPVTRSLGVYFEPGILVQNHKQYQQDLILGEITSEAIHFSPEFFNNKTSGKCITMPRAVAINCNGQSDFRITPILETSAKGCWNEQETIDFVNQVATLGPGEQEKSYPLMVMLDREVGSKKQHILVVGCADCISNGELTRTRNDVNSNNYSLIMESFRVLGDGVFPVDVSRPAPVDNAIKIGETGLIVLKWFALFILPLGIVMGGVWVWRRRRK</sequence>
<dbReference type="Pfam" id="PF09822">
    <property type="entry name" value="ABC_transp_aux"/>
    <property type="match status" value="1"/>
</dbReference>
<gene>
    <name evidence="3" type="ORF">DXA50_08645</name>
</gene>
<feature type="domain" description="ABC-type uncharacterised transport system" evidence="2">
    <location>
        <begin position="449"/>
        <end position="689"/>
    </location>
</feature>
<dbReference type="AlphaFoldDB" id="A0A413INN2"/>
<dbReference type="Pfam" id="PF12679">
    <property type="entry name" value="ABC2_membrane_2"/>
    <property type="match status" value="1"/>
</dbReference>
<feature type="transmembrane region" description="Helical" evidence="1">
    <location>
        <begin position="65"/>
        <end position="85"/>
    </location>
</feature>
<evidence type="ECO:0000313" key="3">
    <source>
        <dbReference type="EMBL" id="RGY18244.1"/>
    </source>
</evidence>
<feature type="transmembrane region" description="Helical" evidence="1">
    <location>
        <begin position="12"/>
        <end position="32"/>
    </location>
</feature>
<keyword evidence="1" id="KW-0812">Transmembrane</keyword>
<feature type="transmembrane region" description="Helical" evidence="1">
    <location>
        <begin position="143"/>
        <end position="165"/>
    </location>
</feature>
<evidence type="ECO:0000256" key="1">
    <source>
        <dbReference type="SAM" id="Phobius"/>
    </source>
</evidence>
<dbReference type="Proteomes" id="UP000286063">
    <property type="component" value="Unassembled WGS sequence"/>
</dbReference>
<evidence type="ECO:0000259" key="2">
    <source>
        <dbReference type="Pfam" id="PF09822"/>
    </source>
</evidence>
<keyword evidence="1" id="KW-1133">Transmembrane helix</keyword>
<dbReference type="OrthoDB" id="1020756at2"/>
<comment type="caution">
    <text evidence="3">The sequence shown here is derived from an EMBL/GenBank/DDBJ whole genome shotgun (WGS) entry which is preliminary data.</text>
</comment>
<feature type="transmembrane region" description="Helical" evidence="1">
    <location>
        <begin position="172"/>
        <end position="190"/>
    </location>
</feature>
<dbReference type="GO" id="GO:0140359">
    <property type="term" value="F:ABC-type transporter activity"/>
    <property type="evidence" value="ECO:0007669"/>
    <property type="project" value="InterPro"/>
</dbReference>
<accession>A0A413INN2</accession>
<dbReference type="RefSeq" id="WP_117774996.1">
    <property type="nucleotide sequence ID" value="NZ_CAUGOG010000010.1"/>
</dbReference>
<keyword evidence="1" id="KW-0472">Membrane</keyword>